<dbReference type="GO" id="GO:0004177">
    <property type="term" value="F:aminopeptidase activity"/>
    <property type="evidence" value="ECO:0007669"/>
    <property type="project" value="UniProtKB-KW"/>
</dbReference>
<evidence type="ECO:0000313" key="6">
    <source>
        <dbReference type="Proteomes" id="UP000295709"/>
    </source>
</evidence>
<protein>
    <submittedName>
        <fullName evidence="3">Aminopeptidase</fullName>
    </submittedName>
    <submittedName>
        <fullName evidence="4">Peptidase M1-like protein</fullName>
    </submittedName>
</protein>
<keyword evidence="6" id="KW-1185">Reference proteome</keyword>
<dbReference type="Pfam" id="PF01433">
    <property type="entry name" value="Peptidase_M1"/>
    <property type="match status" value="1"/>
</dbReference>
<feature type="transmembrane region" description="Helical" evidence="1">
    <location>
        <begin position="475"/>
        <end position="498"/>
    </location>
</feature>
<dbReference type="GO" id="GO:0008237">
    <property type="term" value="F:metallopeptidase activity"/>
    <property type="evidence" value="ECO:0007669"/>
    <property type="project" value="InterPro"/>
</dbReference>
<feature type="transmembrane region" description="Helical" evidence="1">
    <location>
        <begin position="16"/>
        <end position="38"/>
    </location>
</feature>
<dbReference type="Proteomes" id="UP000269375">
    <property type="component" value="Unassembled WGS sequence"/>
</dbReference>
<feature type="transmembrane region" description="Helical" evidence="1">
    <location>
        <begin position="50"/>
        <end position="72"/>
    </location>
</feature>
<feature type="transmembrane region" description="Helical" evidence="1">
    <location>
        <begin position="317"/>
        <end position="337"/>
    </location>
</feature>
<dbReference type="EMBL" id="RJTX01000002">
    <property type="protein sequence ID" value="ROH97944.1"/>
    <property type="molecule type" value="Genomic_DNA"/>
</dbReference>
<feature type="transmembrane region" description="Helical" evidence="1">
    <location>
        <begin position="518"/>
        <end position="541"/>
    </location>
</feature>
<feature type="transmembrane region" description="Helical" evidence="1">
    <location>
        <begin position="171"/>
        <end position="191"/>
    </location>
</feature>
<dbReference type="AlphaFoldDB" id="A0A3N0VYR8"/>
<dbReference type="OrthoDB" id="100605at2"/>
<feature type="transmembrane region" description="Helical" evidence="1">
    <location>
        <begin position="102"/>
        <end position="122"/>
    </location>
</feature>
<dbReference type="SUPFAM" id="SSF55486">
    <property type="entry name" value="Metalloproteases ('zincins'), catalytic domain"/>
    <property type="match status" value="1"/>
</dbReference>
<evidence type="ECO:0000313" key="3">
    <source>
        <dbReference type="EMBL" id="ROH97944.1"/>
    </source>
</evidence>
<dbReference type="InterPro" id="IPR014782">
    <property type="entry name" value="Peptidase_M1_dom"/>
</dbReference>
<feature type="transmembrane region" description="Helical" evidence="1">
    <location>
        <begin position="553"/>
        <end position="574"/>
    </location>
</feature>
<evidence type="ECO:0000259" key="2">
    <source>
        <dbReference type="Pfam" id="PF01433"/>
    </source>
</evidence>
<dbReference type="Proteomes" id="UP000295709">
    <property type="component" value="Unassembled WGS sequence"/>
</dbReference>
<feature type="transmembrane region" description="Helical" evidence="1">
    <location>
        <begin position="407"/>
        <end position="434"/>
    </location>
</feature>
<keyword evidence="3" id="KW-0031">Aminopeptidase</keyword>
<comment type="caution">
    <text evidence="3">The sequence shown here is derived from an EMBL/GenBank/DDBJ whole genome shotgun (WGS) entry which is preliminary data.</text>
</comment>
<evidence type="ECO:0000313" key="5">
    <source>
        <dbReference type="Proteomes" id="UP000269375"/>
    </source>
</evidence>
<reference evidence="4 6" key="2">
    <citation type="submission" date="2019-03" db="EMBL/GenBank/DDBJ databases">
        <title>Genomic Encyclopedia of Archaeal and Bacterial Type Strains, Phase II (KMG-II): from individual species to whole genera.</title>
        <authorList>
            <person name="Goeker M."/>
        </authorList>
    </citation>
    <scope>NUCLEOTIDE SEQUENCE [LARGE SCALE GENOMIC DNA]</scope>
    <source>
        <strain evidence="4 6">DSM 15235</strain>
    </source>
</reference>
<accession>A0A3N0VYR8</accession>
<dbReference type="EMBL" id="SOQW01000002">
    <property type="protein sequence ID" value="TDX92876.1"/>
    <property type="molecule type" value="Genomic_DNA"/>
</dbReference>
<dbReference type="InterPro" id="IPR027268">
    <property type="entry name" value="Peptidase_M4/M1_CTD_sf"/>
</dbReference>
<evidence type="ECO:0000313" key="4">
    <source>
        <dbReference type="EMBL" id="TDX92876.1"/>
    </source>
</evidence>
<feature type="domain" description="Peptidase M1 membrane alanine aminopeptidase" evidence="2">
    <location>
        <begin position="848"/>
        <end position="1045"/>
    </location>
</feature>
<feature type="transmembrane region" description="Helical" evidence="1">
    <location>
        <begin position="240"/>
        <end position="266"/>
    </location>
</feature>
<gene>
    <name evidence="4" type="ORF">BCF50_1817</name>
    <name evidence="3" type="ORF">EGI05_11380</name>
</gene>
<keyword evidence="3" id="KW-0378">Hydrolase</keyword>
<keyword evidence="3" id="KW-0645">Protease</keyword>
<feature type="transmembrane region" description="Helical" evidence="1">
    <location>
        <begin position="446"/>
        <end position="468"/>
    </location>
</feature>
<reference evidence="3 5" key="1">
    <citation type="submission" date="2018-11" db="EMBL/GenBank/DDBJ databases">
        <title>Proposal to divide the Flavobacteriaceae and reorganize its genera based on Amino Acid Identity values calculated from whole genome sequences.</title>
        <authorList>
            <person name="Nicholson A.C."/>
            <person name="Gulvik C.A."/>
            <person name="Whitney A.M."/>
            <person name="Humrighouse B.W."/>
            <person name="Bell M."/>
            <person name="Holmes B."/>
            <person name="Steigerwalt A."/>
            <person name="Villarma A."/>
            <person name="Sheth M."/>
            <person name="Batra D."/>
            <person name="Pryor J."/>
            <person name="Bernardet J.-F."/>
            <person name="Hugo C."/>
            <person name="Kampfer P."/>
            <person name="Newman J."/>
            <person name="Mcquiston J.R."/>
        </authorList>
    </citation>
    <scope>NUCLEOTIDE SEQUENCE [LARGE SCALE GENOMIC DNA]</scope>
    <source>
        <strain evidence="3 5">DSM 15235</strain>
    </source>
</reference>
<dbReference type="GO" id="GO:0008270">
    <property type="term" value="F:zinc ion binding"/>
    <property type="evidence" value="ECO:0007669"/>
    <property type="project" value="InterPro"/>
</dbReference>
<dbReference type="RefSeq" id="WP_123263140.1">
    <property type="nucleotide sequence ID" value="NZ_RJTX01000002.1"/>
</dbReference>
<sequence length="1055" mass="121673">MNAILSFEVQRSIKHWLTYLIAFILIGIGAFCGNKFNLTVGEGIYLNSPYTIGFMTGMLSLAVIFFATILASQQLFKDHDSKFDGILFSLPFSKWDYVSGRFSSFFLLTFLSFTFLMIGFMAGQNMRTGSEIRPYFNLWYYLFPFLIFGWINCLLVCSFLFFIALTTKKKLLVVIGGLLLYVLYMIILLFSNSPFMAGSIPQSLEAQQLSALIDPFGLSAYFFEGRNLSVLEKNESTIPFSWFLLINRAVFLAISVLFLILSYRFFSFSGLPGKKLKKVETTPPLSETSLKTYIVTLPDFGIYSTWRSVFSFAKIDLIYLFKGIIMVAVSILLLFFVGMEMYAEIEKGIRLPQKYASSGLMANTISENFHLFGLLITVYFINDLYWSSHSSGFSLIEKSTYFHKNKLAGHFLSITVLIFFFNGLLILEGLIFQWGYHYFHTDWNAYLGTILFNTFPLILFSGFVLLINDNIRNRFVALGISVLFLIMMATPITKKIISYPLLRMFSDFKGTYSDFNGYGIYSSAFAERLLFGSGIILFLWISNEWFKTKKWNFKKVIFTAFVLITGCFAGNQFMKGYLPKNEEESVLKAVNYEKEYRQYENLPQPVITDVITQIDLYPSQRSYEISGKYTLINPTDKAIDKILINFHPDLQIQSAILQTSSETKKIDHTVTEIQLKKPLQPNETAHLNFKISYKWFAVNGHESFNAIVENGSFMRISRYYPTIGYQKDNEIEDQKQRNAFKLGKLQGLKKLEAPEVFRQDFITLNMMITTEKDQTAVGTGDLTDQFTRGERQFFHYQSKNIPFRFAVSSAKYKQKNISYKGITINVFYHEKHDENVDHLINNAKITLDYCIRNFGNYPFKTINFAEISSFTRGFAATAYPSAVFMPEDMIFHANIHADEEQDVINELAGHELSHLWWGNSQIDPDEREGSPMLTETLAMYTEMMLYKKMHGKNKMIERIKVHQQIYDNEKGLSQEQPVYKVTGNNTHISYSKGAIAMVKLSELLGEEKVNLALKRFLQNNRYPKKPTTLDLLREFYTMAPNEHVKKKIDMLFKTI</sequence>
<keyword evidence="1" id="KW-0472">Membrane</keyword>
<organism evidence="3 5">
    <name type="scientific">Chryseobacterium daecheongense</name>
    <dbReference type="NCBI Taxonomy" id="192389"/>
    <lineage>
        <taxon>Bacteria</taxon>
        <taxon>Pseudomonadati</taxon>
        <taxon>Bacteroidota</taxon>
        <taxon>Flavobacteriia</taxon>
        <taxon>Flavobacteriales</taxon>
        <taxon>Weeksellaceae</taxon>
        <taxon>Chryseobacterium group</taxon>
        <taxon>Chryseobacterium</taxon>
    </lineage>
</organism>
<feature type="transmembrane region" description="Helical" evidence="1">
    <location>
        <begin position="142"/>
        <end position="164"/>
    </location>
</feature>
<feature type="transmembrane region" description="Helical" evidence="1">
    <location>
        <begin position="369"/>
        <end position="386"/>
    </location>
</feature>
<evidence type="ECO:0000256" key="1">
    <source>
        <dbReference type="SAM" id="Phobius"/>
    </source>
</evidence>
<keyword evidence="1" id="KW-0812">Transmembrane</keyword>
<dbReference type="Gene3D" id="1.10.390.10">
    <property type="entry name" value="Neutral Protease Domain 2"/>
    <property type="match status" value="1"/>
</dbReference>
<name>A0A3N0VYR8_9FLAO</name>
<proteinExistence type="predicted"/>
<keyword evidence="1" id="KW-1133">Transmembrane helix</keyword>